<gene>
    <name evidence="1" type="ORF">LCGC14_3109930</name>
</gene>
<reference evidence="1" key="1">
    <citation type="journal article" date="2015" name="Nature">
        <title>Complex archaea that bridge the gap between prokaryotes and eukaryotes.</title>
        <authorList>
            <person name="Spang A."/>
            <person name="Saw J.H."/>
            <person name="Jorgensen S.L."/>
            <person name="Zaremba-Niedzwiedzka K."/>
            <person name="Martijn J."/>
            <person name="Lind A.E."/>
            <person name="van Eijk R."/>
            <person name="Schleper C."/>
            <person name="Guy L."/>
            <person name="Ettema T.J."/>
        </authorList>
    </citation>
    <scope>NUCLEOTIDE SEQUENCE</scope>
</reference>
<comment type="caution">
    <text evidence="1">The sequence shown here is derived from an EMBL/GenBank/DDBJ whole genome shotgun (WGS) entry which is preliminary data.</text>
</comment>
<name>A0A0F8WU89_9ZZZZ</name>
<dbReference type="EMBL" id="LAZR01067264">
    <property type="protein sequence ID" value="KKK51940.1"/>
    <property type="molecule type" value="Genomic_DNA"/>
</dbReference>
<evidence type="ECO:0000313" key="1">
    <source>
        <dbReference type="EMBL" id="KKK51940.1"/>
    </source>
</evidence>
<proteinExistence type="predicted"/>
<accession>A0A0F8WU89</accession>
<organism evidence="1">
    <name type="scientific">marine sediment metagenome</name>
    <dbReference type="NCBI Taxonomy" id="412755"/>
    <lineage>
        <taxon>unclassified sequences</taxon>
        <taxon>metagenomes</taxon>
        <taxon>ecological metagenomes</taxon>
    </lineage>
</organism>
<dbReference type="AlphaFoldDB" id="A0A0F8WU89"/>
<sequence length="91" mass="10421">MVKKLNKPHNFRVGDVVKSKDNKYGLFVVSGTKGWVHATFHHEDGRIDAWISLAKEIGAVSLLTHASEYILVTRRENVGKEWWKIFSKGEK</sequence>
<protein>
    <submittedName>
        <fullName evidence="1">Uncharacterized protein</fullName>
    </submittedName>
</protein>